<evidence type="ECO:0000313" key="4">
    <source>
        <dbReference type="Proteomes" id="UP000315759"/>
    </source>
</evidence>
<evidence type="ECO:0000259" key="2">
    <source>
        <dbReference type="PROSITE" id="PS51819"/>
    </source>
</evidence>
<dbReference type="InterPro" id="IPR051785">
    <property type="entry name" value="MMCE/EMCE_epimerase"/>
</dbReference>
<feature type="domain" description="VOC" evidence="2">
    <location>
        <begin position="7"/>
        <end position="153"/>
    </location>
</feature>
<name>A0A544VQY4_9MYCO</name>
<keyword evidence="1" id="KW-0479">Metal-binding</keyword>
<evidence type="ECO:0000313" key="3">
    <source>
        <dbReference type="EMBL" id="TQR82398.1"/>
    </source>
</evidence>
<dbReference type="AlphaFoldDB" id="A0A544VQY4"/>
<dbReference type="GO" id="GO:0046491">
    <property type="term" value="P:L-methylmalonyl-CoA metabolic process"/>
    <property type="evidence" value="ECO:0007669"/>
    <property type="project" value="TreeGrafter"/>
</dbReference>
<gene>
    <name evidence="3" type="ORF">D8S82_32270</name>
</gene>
<dbReference type="PANTHER" id="PTHR43048:SF6">
    <property type="entry name" value="BLR8189 PROTEIN"/>
    <property type="match status" value="1"/>
</dbReference>
<dbReference type="Gene3D" id="3.10.180.10">
    <property type="entry name" value="2,3-Dihydroxybiphenyl 1,2-Dioxygenase, domain 1"/>
    <property type="match status" value="1"/>
</dbReference>
<accession>A0A544VQY4</accession>
<organism evidence="3 4">
    <name type="scientific">Mycolicibacterium hodleri</name>
    <dbReference type="NCBI Taxonomy" id="49897"/>
    <lineage>
        <taxon>Bacteria</taxon>
        <taxon>Bacillati</taxon>
        <taxon>Actinomycetota</taxon>
        <taxon>Actinomycetes</taxon>
        <taxon>Mycobacteriales</taxon>
        <taxon>Mycobacteriaceae</taxon>
        <taxon>Mycolicibacterium</taxon>
    </lineage>
</organism>
<dbReference type="InterPro" id="IPR029068">
    <property type="entry name" value="Glyas_Bleomycin-R_OHBP_Dase"/>
</dbReference>
<dbReference type="EMBL" id="VIFX01000076">
    <property type="protein sequence ID" value="TQR82398.1"/>
    <property type="molecule type" value="Genomic_DNA"/>
</dbReference>
<dbReference type="PANTHER" id="PTHR43048">
    <property type="entry name" value="METHYLMALONYL-COA EPIMERASE"/>
    <property type="match status" value="1"/>
</dbReference>
<dbReference type="PROSITE" id="PS51819">
    <property type="entry name" value="VOC"/>
    <property type="match status" value="1"/>
</dbReference>
<proteinExistence type="predicted"/>
<comment type="caution">
    <text evidence="3">The sequence shown here is derived from an EMBL/GenBank/DDBJ whole genome shotgun (WGS) entry which is preliminary data.</text>
</comment>
<dbReference type="GO" id="GO:0004493">
    <property type="term" value="F:methylmalonyl-CoA epimerase activity"/>
    <property type="evidence" value="ECO:0007669"/>
    <property type="project" value="TreeGrafter"/>
</dbReference>
<protein>
    <recommendedName>
        <fullName evidence="2">VOC domain-containing protein</fullName>
    </recommendedName>
</protein>
<reference evidence="3 4" key="1">
    <citation type="submission" date="2018-10" db="EMBL/GenBank/DDBJ databases">
        <title>Draft genome of Mycobacterium hodleri strain B.</title>
        <authorList>
            <person name="Amande T.J."/>
            <person name="Mcgenity T.J."/>
        </authorList>
    </citation>
    <scope>NUCLEOTIDE SEQUENCE [LARGE SCALE GENOMIC DNA]</scope>
    <source>
        <strain evidence="3 4">B</strain>
    </source>
</reference>
<dbReference type="SUPFAM" id="SSF54593">
    <property type="entry name" value="Glyoxalase/Bleomycin resistance protein/Dihydroxybiphenyl dioxygenase"/>
    <property type="match status" value="1"/>
</dbReference>
<dbReference type="Proteomes" id="UP000315759">
    <property type="component" value="Unassembled WGS sequence"/>
</dbReference>
<dbReference type="Pfam" id="PF13669">
    <property type="entry name" value="Glyoxalase_4"/>
    <property type="match status" value="1"/>
</dbReference>
<sequence>MIKARRAFDHVGMAVPDLDQAVEFFVDALGFDVVITAGPYDDFGYVWPGDSGPERGTLRQANLVLGTSFNLELLEYTNRTAEMPNKVARPADPGGWHLCLHVDDIHAASAELVERSDTQSISEIIREEGDPMDGLLWTYLRTDWGLVLELIQWNPGLPYERNTALRMALPQWAPA</sequence>
<dbReference type="GO" id="GO:0046872">
    <property type="term" value="F:metal ion binding"/>
    <property type="evidence" value="ECO:0007669"/>
    <property type="project" value="UniProtKB-KW"/>
</dbReference>
<keyword evidence="4" id="KW-1185">Reference proteome</keyword>
<evidence type="ECO:0000256" key="1">
    <source>
        <dbReference type="ARBA" id="ARBA00022723"/>
    </source>
</evidence>
<dbReference type="InterPro" id="IPR037523">
    <property type="entry name" value="VOC_core"/>
</dbReference>
<dbReference type="RefSeq" id="WP_142555987.1">
    <property type="nucleotide sequence ID" value="NZ_VIFX01000076.1"/>
</dbReference>